<evidence type="ECO:0000313" key="6">
    <source>
        <dbReference type="EMBL" id="QEH35001.1"/>
    </source>
</evidence>
<dbReference type="AlphaFoldDB" id="A0A5B9W4K1"/>
<evidence type="ECO:0000313" key="7">
    <source>
        <dbReference type="Proteomes" id="UP000324233"/>
    </source>
</evidence>
<evidence type="ECO:0000256" key="2">
    <source>
        <dbReference type="ARBA" id="ARBA00022741"/>
    </source>
</evidence>
<dbReference type="InterPro" id="IPR027417">
    <property type="entry name" value="P-loop_NTPase"/>
</dbReference>
<dbReference type="EC" id="3.4.24.-" evidence="6"/>
<name>A0A5B9W4K1_9BACT</name>
<dbReference type="InterPro" id="IPR003593">
    <property type="entry name" value="AAA+_ATPase"/>
</dbReference>
<keyword evidence="6" id="KW-0645">Protease</keyword>
<dbReference type="PROSITE" id="PS00674">
    <property type="entry name" value="AAA"/>
    <property type="match status" value="1"/>
</dbReference>
<feature type="domain" description="AAA+ ATPase" evidence="5">
    <location>
        <begin position="118"/>
        <end position="250"/>
    </location>
</feature>
<dbReference type="PANTHER" id="PTHR23073">
    <property type="entry name" value="26S PROTEASOME REGULATORY SUBUNIT"/>
    <property type="match status" value="1"/>
</dbReference>
<dbReference type="InterPro" id="IPR050221">
    <property type="entry name" value="26S_Proteasome_ATPase"/>
</dbReference>
<dbReference type="GO" id="GO:0006508">
    <property type="term" value="P:proteolysis"/>
    <property type="evidence" value="ECO:0007669"/>
    <property type="project" value="UniProtKB-KW"/>
</dbReference>
<dbReference type="Proteomes" id="UP000324233">
    <property type="component" value="Chromosome"/>
</dbReference>
<evidence type="ECO:0000256" key="3">
    <source>
        <dbReference type="ARBA" id="ARBA00022840"/>
    </source>
</evidence>
<dbReference type="CDD" id="cd19481">
    <property type="entry name" value="RecA-like_protease"/>
    <property type="match status" value="1"/>
</dbReference>
<evidence type="ECO:0000256" key="4">
    <source>
        <dbReference type="RuleBase" id="RU003651"/>
    </source>
</evidence>
<keyword evidence="6" id="KW-0482">Metalloprotease</keyword>
<keyword evidence="2 4" id="KW-0547">Nucleotide-binding</keyword>
<dbReference type="EMBL" id="CP042997">
    <property type="protein sequence ID" value="QEH35001.1"/>
    <property type="molecule type" value="Genomic_DNA"/>
</dbReference>
<dbReference type="RefSeq" id="WP_148594853.1">
    <property type="nucleotide sequence ID" value="NZ_CP042997.1"/>
</dbReference>
<gene>
    <name evidence="6" type="primary">ftsH_2</name>
    <name evidence="6" type="ORF">OJF2_35460</name>
</gene>
<keyword evidence="7" id="KW-1185">Reference proteome</keyword>
<evidence type="ECO:0000259" key="5">
    <source>
        <dbReference type="SMART" id="SM00382"/>
    </source>
</evidence>
<accession>A0A5B9W4K1</accession>
<keyword evidence="3 4" id="KW-0067">ATP-binding</keyword>
<proteinExistence type="inferred from homology"/>
<dbReference type="Gene3D" id="3.40.50.300">
    <property type="entry name" value="P-loop containing nucleotide triphosphate hydrolases"/>
    <property type="match status" value="1"/>
</dbReference>
<keyword evidence="6" id="KW-0378">Hydrolase</keyword>
<dbReference type="OrthoDB" id="9806903at2"/>
<dbReference type="GO" id="GO:0016887">
    <property type="term" value="F:ATP hydrolysis activity"/>
    <property type="evidence" value="ECO:0007669"/>
    <property type="project" value="InterPro"/>
</dbReference>
<comment type="similarity">
    <text evidence="1 4">Belongs to the AAA ATPase family.</text>
</comment>
<protein>
    <submittedName>
        <fullName evidence="6">ATP-dependent zinc metalloprotease FtsH</fullName>
        <ecNumber evidence="6">3.4.24.-</ecNumber>
    </submittedName>
</protein>
<dbReference type="InterPro" id="IPR003959">
    <property type="entry name" value="ATPase_AAA_core"/>
</dbReference>
<evidence type="ECO:0000256" key="1">
    <source>
        <dbReference type="ARBA" id="ARBA00006914"/>
    </source>
</evidence>
<dbReference type="KEGG" id="agv:OJF2_35460"/>
<sequence length="329" mass="37180">MARSDLLINLVKAGTQGDQSLFRRTVEAVIAEERGKNHTVLADRLADAASSVRQNGHSKHQPTLFPISNGIANDLYFETTPQRSLEDLVLPKATRDVCLELIEEQHRHSLLRSYSLEPRNRILLAGDPGNGKTSLAEAIAHALMVPLVVVRYDGLIASYLGETASRLNKLFEYVRTRSCVLFFDEFDTIGKERGDVHETGEIKRVVSSLLLQIDALPSHVVVVTATNHPELLDRAVWRRFQLRLELPRPTIRDVEAYFASVEARLKFSLEISPKVLADRLQGASYSELEDFVSDISRRYVLSLPDANIKKIVQQRLVQWQDRFDAKRTS</sequence>
<dbReference type="GO" id="GO:0008237">
    <property type="term" value="F:metallopeptidase activity"/>
    <property type="evidence" value="ECO:0007669"/>
    <property type="project" value="UniProtKB-KW"/>
</dbReference>
<dbReference type="InterPro" id="IPR003960">
    <property type="entry name" value="ATPase_AAA_CS"/>
</dbReference>
<reference evidence="6 7" key="1">
    <citation type="submission" date="2019-08" db="EMBL/GenBank/DDBJ databases">
        <title>Deep-cultivation of Planctomycetes and their phenomic and genomic characterization uncovers novel biology.</title>
        <authorList>
            <person name="Wiegand S."/>
            <person name="Jogler M."/>
            <person name="Boedeker C."/>
            <person name="Pinto D."/>
            <person name="Vollmers J."/>
            <person name="Rivas-Marin E."/>
            <person name="Kohn T."/>
            <person name="Peeters S.H."/>
            <person name="Heuer A."/>
            <person name="Rast P."/>
            <person name="Oberbeckmann S."/>
            <person name="Bunk B."/>
            <person name="Jeske O."/>
            <person name="Meyerdierks A."/>
            <person name="Storesund J.E."/>
            <person name="Kallscheuer N."/>
            <person name="Luecker S."/>
            <person name="Lage O.M."/>
            <person name="Pohl T."/>
            <person name="Merkel B.J."/>
            <person name="Hornburger P."/>
            <person name="Mueller R.-W."/>
            <person name="Bruemmer F."/>
            <person name="Labrenz M."/>
            <person name="Spormann A.M."/>
            <person name="Op den Camp H."/>
            <person name="Overmann J."/>
            <person name="Amann R."/>
            <person name="Jetten M.S.M."/>
            <person name="Mascher T."/>
            <person name="Medema M.H."/>
            <person name="Devos D.P."/>
            <person name="Kaster A.-K."/>
            <person name="Ovreas L."/>
            <person name="Rohde M."/>
            <person name="Galperin M.Y."/>
            <person name="Jogler C."/>
        </authorList>
    </citation>
    <scope>NUCLEOTIDE SEQUENCE [LARGE SCALE GENOMIC DNA]</scope>
    <source>
        <strain evidence="6 7">OJF2</strain>
    </source>
</reference>
<organism evidence="6 7">
    <name type="scientific">Aquisphaera giovannonii</name>
    <dbReference type="NCBI Taxonomy" id="406548"/>
    <lineage>
        <taxon>Bacteria</taxon>
        <taxon>Pseudomonadati</taxon>
        <taxon>Planctomycetota</taxon>
        <taxon>Planctomycetia</taxon>
        <taxon>Isosphaerales</taxon>
        <taxon>Isosphaeraceae</taxon>
        <taxon>Aquisphaera</taxon>
    </lineage>
</organism>
<dbReference type="SMART" id="SM00382">
    <property type="entry name" value="AAA"/>
    <property type="match status" value="1"/>
</dbReference>
<dbReference type="Pfam" id="PF00004">
    <property type="entry name" value="AAA"/>
    <property type="match status" value="1"/>
</dbReference>
<dbReference type="SUPFAM" id="SSF52540">
    <property type="entry name" value="P-loop containing nucleoside triphosphate hydrolases"/>
    <property type="match status" value="1"/>
</dbReference>
<dbReference type="GO" id="GO:0005524">
    <property type="term" value="F:ATP binding"/>
    <property type="evidence" value="ECO:0007669"/>
    <property type="project" value="UniProtKB-KW"/>
</dbReference>